<evidence type="ECO:0000313" key="7">
    <source>
        <dbReference type="EMBL" id="KAK2635054.1"/>
    </source>
</evidence>
<evidence type="ECO:0000256" key="1">
    <source>
        <dbReference type="ARBA" id="ARBA00004123"/>
    </source>
</evidence>
<feature type="region of interest" description="Disordered" evidence="5">
    <location>
        <begin position="134"/>
        <end position="153"/>
    </location>
</feature>
<keyword evidence="8" id="KW-1185">Reference proteome</keyword>
<evidence type="ECO:0000256" key="3">
    <source>
        <dbReference type="ARBA" id="ARBA00023108"/>
    </source>
</evidence>
<proteinExistence type="inferred from homology"/>
<accession>A0AAD9WKY5</accession>
<dbReference type="GO" id="GO:0048511">
    <property type="term" value="P:rhythmic process"/>
    <property type="evidence" value="ECO:0007669"/>
    <property type="project" value="UniProtKB-KW"/>
</dbReference>
<organism evidence="7 8">
    <name type="scientific">Dipteronia dyeriana</name>
    <dbReference type="NCBI Taxonomy" id="168575"/>
    <lineage>
        <taxon>Eukaryota</taxon>
        <taxon>Viridiplantae</taxon>
        <taxon>Streptophyta</taxon>
        <taxon>Embryophyta</taxon>
        <taxon>Tracheophyta</taxon>
        <taxon>Spermatophyta</taxon>
        <taxon>Magnoliopsida</taxon>
        <taxon>eudicotyledons</taxon>
        <taxon>Gunneridae</taxon>
        <taxon>Pentapetalae</taxon>
        <taxon>rosids</taxon>
        <taxon>malvids</taxon>
        <taxon>Sapindales</taxon>
        <taxon>Sapindaceae</taxon>
        <taxon>Hippocastanoideae</taxon>
        <taxon>Acereae</taxon>
        <taxon>Dipteronia</taxon>
    </lineage>
</organism>
<comment type="caution">
    <text evidence="7">The sequence shown here is derived from an EMBL/GenBank/DDBJ whole genome shotgun (WGS) entry which is preliminary data.</text>
</comment>
<evidence type="ECO:0000313" key="8">
    <source>
        <dbReference type="Proteomes" id="UP001280121"/>
    </source>
</evidence>
<dbReference type="GO" id="GO:0042753">
    <property type="term" value="P:positive regulation of circadian rhythm"/>
    <property type="evidence" value="ECO:0007669"/>
    <property type="project" value="InterPro"/>
</dbReference>
<evidence type="ECO:0000256" key="4">
    <source>
        <dbReference type="ARBA" id="ARBA00023242"/>
    </source>
</evidence>
<keyword evidence="3" id="KW-0090">Biological rhythms</keyword>
<dbReference type="InterPro" id="IPR009741">
    <property type="entry name" value="EARLY_FLOWERING_4_dom"/>
</dbReference>
<dbReference type="GO" id="GO:0005634">
    <property type="term" value="C:nucleus"/>
    <property type="evidence" value="ECO:0007669"/>
    <property type="project" value="UniProtKB-SubCell"/>
</dbReference>
<dbReference type="GO" id="GO:0009649">
    <property type="term" value="P:entrainment of circadian clock"/>
    <property type="evidence" value="ECO:0007669"/>
    <property type="project" value="TreeGrafter"/>
</dbReference>
<evidence type="ECO:0000256" key="2">
    <source>
        <dbReference type="ARBA" id="ARBA00009514"/>
    </source>
</evidence>
<dbReference type="Pfam" id="PF07011">
    <property type="entry name" value="Elf4"/>
    <property type="match status" value="1"/>
</dbReference>
<comment type="subcellular location">
    <subcellularLocation>
        <location evidence="1">Nucleus</location>
    </subcellularLocation>
</comment>
<reference evidence="7" key="1">
    <citation type="journal article" date="2023" name="Plant J.">
        <title>Genome sequences and population genomics provide insights into the demographic history, inbreeding, and mutation load of two 'living fossil' tree species of Dipteronia.</title>
        <authorList>
            <person name="Feng Y."/>
            <person name="Comes H.P."/>
            <person name="Chen J."/>
            <person name="Zhu S."/>
            <person name="Lu R."/>
            <person name="Zhang X."/>
            <person name="Li P."/>
            <person name="Qiu J."/>
            <person name="Olsen K.M."/>
            <person name="Qiu Y."/>
        </authorList>
    </citation>
    <scope>NUCLEOTIDE SEQUENCE</scope>
    <source>
        <strain evidence="7">KIB01</strain>
    </source>
</reference>
<name>A0AAD9WKY5_9ROSI</name>
<feature type="compositionally biased region" description="Basic and acidic residues" evidence="5">
    <location>
        <begin position="139"/>
        <end position="153"/>
    </location>
</feature>
<dbReference type="PANTHER" id="PTHR33469">
    <property type="entry name" value="PROTEIN ELF4-LIKE 4"/>
    <property type="match status" value="1"/>
</dbReference>
<comment type="similarity">
    <text evidence="2">Belongs to the EARLY FLOWERING 4 family.</text>
</comment>
<evidence type="ECO:0000259" key="6">
    <source>
        <dbReference type="Pfam" id="PF07011"/>
    </source>
</evidence>
<dbReference type="PANTHER" id="PTHR33469:SF5">
    <property type="entry name" value="PROTEIN EARLY FLOWERING 4"/>
    <property type="match status" value="1"/>
</dbReference>
<dbReference type="AlphaFoldDB" id="A0AAD9WKY5"/>
<feature type="domain" description="Protein EARLY FLOWERING 4" evidence="6">
    <location>
        <begin position="63"/>
        <end position="142"/>
    </location>
</feature>
<protein>
    <recommendedName>
        <fullName evidence="6">Protein EARLY FLOWERING 4 domain-containing protein</fullName>
    </recommendedName>
</protein>
<dbReference type="Proteomes" id="UP001280121">
    <property type="component" value="Unassembled WGS sequence"/>
</dbReference>
<sequence>MTPLDSFSFSSETQTQTQTQTQTEAESATVTTTTTTMDNFSNSNNNNKHCSNNNSNSEEDDQQDPQVWRSLNTSFKQVQSVLDRNRVLIQQVNENHQSKIPDNMVKNVALIHEINGNISKVVNLYSDMSTNFSSAFNQRSKDSDGDRDSGDGA</sequence>
<feature type="compositionally biased region" description="Low complexity" evidence="5">
    <location>
        <begin position="1"/>
        <end position="56"/>
    </location>
</feature>
<dbReference type="EMBL" id="JANJYI010000009">
    <property type="protein sequence ID" value="KAK2635054.1"/>
    <property type="molecule type" value="Genomic_DNA"/>
</dbReference>
<keyword evidence="4" id="KW-0539">Nucleus</keyword>
<feature type="region of interest" description="Disordered" evidence="5">
    <location>
        <begin position="1"/>
        <end position="65"/>
    </location>
</feature>
<evidence type="ECO:0000256" key="5">
    <source>
        <dbReference type="SAM" id="MobiDB-lite"/>
    </source>
</evidence>
<gene>
    <name evidence="7" type="ORF">Ddye_029846</name>
</gene>
<dbReference type="InterPro" id="IPR040462">
    <property type="entry name" value="EARLY_FLOWERING_4"/>
</dbReference>